<evidence type="ECO:0000256" key="1">
    <source>
        <dbReference type="SAM" id="MobiDB-lite"/>
    </source>
</evidence>
<sequence>MQDLKQSQKRLDQALQRNGQQQISGLIQSNLNRSDPPHQRNCQAVTIVQANQNCAYLHDLTANLAATPNRHIIQTASALIFNEEEQDYQPVTRGRTAGDVQIQPSADYSEGHSQLEEVAAFTNSYERS</sequence>
<protein>
    <submittedName>
        <fullName evidence="2">Uncharacterized protein</fullName>
    </submittedName>
</protein>
<name>A0A0C2HA90_9BILA</name>
<organism evidence="2 3">
    <name type="scientific">Ancylostoma duodenale</name>
    <dbReference type="NCBI Taxonomy" id="51022"/>
    <lineage>
        <taxon>Eukaryota</taxon>
        <taxon>Metazoa</taxon>
        <taxon>Ecdysozoa</taxon>
        <taxon>Nematoda</taxon>
        <taxon>Chromadorea</taxon>
        <taxon>Rhabditida</taxon>
        <taxon>Rhabditina</taxon>
        <taxon>Rhabditomorpha</taxon>
        <taxon>Strongyloidea</taxon>
        <taxon>Ancylostomatidae</taxon>
        <taxon>Ancylostomatinae</taxon>
        <taxon>Ancylostoma</taxon>
    </lineage>
</organism>
<dbReference type="AlphaFoldDB" id="A0A0C2HA90"/>
<dbReference type="EMBL" id="KN726343">
    <property type="protein sequence ID" value="KIH68569.1"/>
    <property type="molecule type" value="Genomic_DNA"/>
</dbReference>
<evidence type="ECO:0000313" key="2">
    <source>
        <dbReference type="EMBL" id="KIH68569.1"/>
    </source>
</evidence>
<gene>
    <name evidence="2" type="ORF">ANCDUO_01090</name>
</gene>
<reference evidence="2 3" key="1">
    <citation type="submission" date="2013-12" db="EMBL/GenBank/DDBJ databases">
        <title>Draft genome of the parsitic nematode Ancylostoma duodenale.</title>
        <authorList>
            <person name="Mitreva M."/>
        </authorList>
    </citation>
    <scope>NUCLEOTIDE SEQUENCE [LARGE SCALE GENOMIC DNA]</scope>
    <source>
        <strain evidence="2 3">Zhejiang</strain>
    </source>
</reference>
<dbReference type="Proteomes" id="UP000054047">
    <property type="component" value="Unassembled WGS sequence"/>
</dbReference>
<evidence type="ECO:0000313" key="3">
    <source>
        <dbReference type="Proteomes" id="UP000054047"/>
    </source>
</evidence>
<proteinExistence type="predicted"/>
<feature type="compositionally biased region" description="Polar residues" evidence="1">
    <location>
        <begin position="15"/>
        <end position="33"/>
    </location>
</feature>
<accession>A0A0C2HA90</accession>
<keyword evidence="3" id="KW-1185">Reference proteome</keyword>
<feature type="region of interest" description="Disordered" evidence="1">
    <location>
        <begin position="1"/>
        <end position="39"/>
    </location>
</feature>